<feature type="domain" description="Sortilin N-terminal" evidence="3">
    <location>
        <begin position="6"/>
        <end position="108"/>
    </location>
</feature>
<evidence type="ECO:0000313" key="4">
    <source>
        <dbReference type="EMBL" id="KAF5348426.1"/>
    </source>
</evidence>
<dbReference type="EMBL" id="JAACJN010000318">
    <property type="protein sequence ID" value="KAF5348426.1"/>
    <property type="molecule type" value="Genomic_DNA"/>
</dbReference>
<dbReference type="InterPro" id="IPR041078">
    <property type="entry name" value="Plavaka"/>
</dbReference>
<name>A0A8H5CUR4_9AGAR</name>
<accession>A0A8H5CUR4</accession>
<dbReference type="InterPro" id="IPR031778">
    <property type="entry name" value="Sortilin_N"/>
</dbReference>
<evidence type="ECO:0000256" key="2">
    <source>
        <dbReference type="SAM" id="MobiDB-lite"/>
    </source>
</evidence>
<keyword evidence="5" id="KW-1185">Reference proteome</keyword>
<feature type="compositionally biased region" description="Low complexity" evidence="2">
    <location>
        <begin position="268"/>
        <end position="289"/>
    </location>
</feature>
<sequence length="765" mass="86331">MGDTDDVEKYVANCGWAADTKLDADPTETLCESYLRKEANQKTFQLDNPLELIEGQRYYSRKMKLFNQVVGFAKFSEYPVVAELESSRRSLQLQVLLDGVNFATGLFLPSIHLDEPATVSGNHPKVKLERDMTGLDGIALVNVVANPPETSVLGRKEIASRITHNDGSAWKPLSPPQVDSQGHAYDCDTPIFISPFSAQMSSLACPVCKKNFARPQDQRSHLTLKQDQKHQAYVHKQTEALSSRFMNTVDAVSHALNSRSKISRPRFSHSQSSRSHSSPSPSSGSQPFRQTIPASTVSRRTWKDRFDVNNTQPSELVDANTDDLDEDGWLDGDGSIVSEEEEELEAQERKDAALFELALDEAVQDLCGLGAEEVPDVFNFLPDLPTQSTPSNQQRDLDSELDFAPSFSAHRSMHRALEEDESHSWVWQWHPTAGKVYGIEPTVHNRWEQLFSGKDTNAADNYKPFSSRLEWELAQWAVKEKLSQKSFDRLLLIPQLKERLELSFNNARSMLNKVDEIPERCGRWYTKRLSFKDRPDEQFLVRHRNPVDGIKALWGDPAFSKDMVYKPGRLFRNSTQTTENRIFSEMWTSGYWNAVQEKIPQGGTVAPIIIASDKTQLTQFAGNKSAYPVYLTLGNIPKAVRRKPGARACVLIAYLSVDKFSKIGLSQTALKLRNYELFHRSMAVILEPLKHAGNPLGPGVEMVSGDGASLALNTELVPNVNKVRMSWDNPLLVSLEPKTGRWGRSLQHEKRIKERAFINVPWRMM</sequence>
<comment type="caution">
    <text evidence="4">The sequence shown here is derived from an EMBL/GenBank/DDBJ whole genome shotgun (WGS) entry which is preliminary data.</text>
</comment>
<keyword evidence="1" id="KW-0677">Repeat</keyword>
<dbReference type="OrthoDB" id="2439173at2759"/>
<feature type="domain" description="Sortilin N-terminal" evidence="3">
    <location>
        <begin position="131"/>
        <end position="188"/>
    </location>
</feature>
<evidence type="ECO:0000256" key="1">
    <source>
        <dbReference type="ARBA" id="ARBA00022737"/>
    </source>
</evidence>
<gene>
    <name evidence="4" type="ORF">D9757_014448</name>
</gene>
<feature type="compositionally biased region" description="Acidic residues" evidence="2">
    <location>
        <begin position="320"/>
        <end position="330"/>
    </location>
</feature>
<evidence type="ECO:0000259" key="3">
    <source>
        <dbReference type="Pfam" id="PF15902"/>
    </source>
</evidence>
<dbReference type="Proteomes" id="UP000518752">
    <property type="component" value="Unassembled WGS sequence"/>
</dbReference>
<dbReference type="Pfam" id="PF15902">
    <property type="entry name" value="Sortilin-Vps10"/>
    <property type="match status" value="2"/>
</dbReference>
<organism evidence="4 5">
    <name type="scientific">Collybiopsis confluens</name>
    <dbReference type="NCBI Taxonomy" id="2823264"/>
    <lineage>
        <taxon>Eukaryota</taxon>
        <taxon>Fungi</taxon>
        <taxon>Dikarya</taxon>
        <taxon>Basidiomycota</taxon>
        <taxon>Agaricomycotina</taxon>
        <taxon>Agaricomycetes</taxon>
        <taxon>Agaricomycetidae</taxon>
        <taxon>Agaricales</taxon>
        <taxon>Marasmiineae</taxon>
        <taxon>Omphalotaceae</taxon>
        <taxon>Collybiopsis</taxon>
    </lineage>
</organism>
<feature type="region of interest" description="Disordered" evidence="2">
    <location>
        <begin position="256"/>
        <end position="333"/>
    </location>
</feature>
<proteinExistence type="predicted"/>
<protein>
    <recommendedName>
        <fullName evidence="3">Sortilin N-terminal domain-containing protein</fullName>
    </recommendedName>
</protein>
<dbReference type="Pfam" id="PF18759">
    <property type="entry name" value="Plavaka"/>
    <property type="match status" value="1"/>
</dbReference>
<reference evidence="4 5" key="1">
    <citation type="journal article" date="2020" name="ISME J.">
        <title>Uncovering the hidden diversity of litter-decomposition mechanisms in mushroom-forming fungi.</title>
        <authorList>
            <person name="Floudas D."/>
            <person name="Bentzer J."/>
            <person name="Ahren D."/>
            <person name="Johansson T."/>
            <person name="Persson P."/>
            <person name="Tunlid A."/>
        </authorList>
    </citation>
    <scope>NUCLEOTIDE SEQUENCE [LARGE SCALE GENOMIC DNA]</scope>
    <source>
        <strain evidence="4 5">CBS 406.79</strain>
    </source>
</reference>
<dbReference type="AlphaFoldDB" id="A0A8H5CUR4"/>
<evidence type="ECO:0000313" key="5">
    <source>
        <dbReference type="Proteomes" id="UP000518752"/>
    </source>
</evidence>